<protein>
    <recommendedName>
        <fullName evidence="1">PiggyBac transposable element-derived protein domain-containing protein</fullName>
    </recommendedName>
</protein>
<comment type="caution">
    <text evidence="2">The sequence shown here is derived from an EMBL/GenBank/DDBJ whole genome shotgun (WGS) entry which is preliminary data.</text>
</comment>
<sequence length="164" mass="19309">MKAGSPGSRPFDYFKLFANEEFFKLLETETNINGINLFQTKNCENVSRDEMENFLGMLFHMGNIKLNKLQDYWRKDGLYDQPTFSKVMPWDRFLFILRSIHFGRNAREGEPKSIDPFTVERKALFSTVYSKQKTQIWHQIVNLGQEAGGVSHTQKVVKKFWKIM</sequence>
<accession>A0A8K0K0L9</accession>
<reference evidence="2" key="2">
    <citation type="submission" date="2017-10" db="EMBL/GenBank/DDBJ databases">
        <title>Ladona fulva Genome sequencing and assembly.</title>
        <authorList>
            <person name="Murali S."/>
            <person name="Richards S."/>
            <person name="Bandaranaike D."/>
            <person name="Bellair M."/>
            <person name="Blankenburg K."/>
            <person name="Chao H."/>
            <person name="Dinh H."/>
            <person name="Doddapaneni H."/>
            <person name="Dugan-Rocha S."/>
            <person name="Elkadiri S."/>
            <person name="Gnanaolivu R."/>
            <person name="Hernandez B."/>
            <person name="Skinner E."/>
            <person name="Javaid M."/>
            <person name="Lee S."/>
            <person name="Li M."/>
            <person name="Ming W."/>
            <person name="Munidasa M."/>
            <person name="Muniz J."/>
            <person name="Nguyen L."/>
            <person name="Hughes D."/>
            <person name="Osuji N."/>
            <person name="Pu L.-L."/>
            <person name="Puazo M."/>
            <person name="Qu C."/>
            <person name="Quiroz J."/>
            <person name="Raj R."/>
            <person name="Weissenberger G."/>
            <person name="Xin Y."/>
            <person name="Zou X."/>
            <person name="Han Y."/>
            <person name="Worley K."/>
            <person name="Muzny D."/>
            <person name="Gibbs R."/>
        </authorList>
    </citation>
    <scope>NUCLEOTIDE SEQUENCE</scope>
    <source>
        <strain evidence="2">Sampled in the wild</strain>
    </source>
</reference>
<keyword evidence="3" id="KW-1185">Reference proteome</keyword>
<dbReference type="PANTHER" id="PTHR46599:SF3">
    <property type="entry name" value="PIGGYBAC TRANSPOSABLE ELEMENT-DERIVED PROTEIN 4"/>
    <property type="match status" value="1"/>
</dbReference>
<dbReference type="PANTHER" id="PTHR46599">
    <property type="entry name" value="PIGGYBAC TRANSPOSABLE ELEMENT-DERIVED PROTEIN 4"/>
    <property type="match status" value="1"/>
</dbReference>
<dbReference type="EMBL" id="KZ308266">
    <property type="protein sequence ID" value="KAG8226097.1"/>
    <property type="molecule type" value="Genomic_DNA"/>
</dbReference>
<evidence type="ECO:0000313" key="2">
    <source>
        <dbReference type="EMBL" id="KAG8226097.1"/>
    </source>
</evidence>
<dbReference type="OrthoDB" id="7399135at2759"/>
<gene>
    <name evidence="2" type="ORF">J437_LFUL006404</name>
</gene>
<reference evidence="2" key="1">
    <citation type="submission" date="2013-04" db="EMBL/GenBank/DDBJ databases">
        <authorList>
            <person name="Qu J."/>
            <person name="Murali S.C."/>
            <person name="Bandaranaike D."/>
            <person name="Bellair M."/>
            <person name="Blankenburg K."/>
            <person name="Chao H."/>
            <person name="Dinh H."/>
            <person name="Doddapaneni H."/>
            <person name="Downs B."/>
            <person name="Dugan-Rocha S."/>
            <person name="Elkadiri S."/>
            <person name="Gnanaolivu R.D."/>
            <person name="Hernandez B."/>
            <person name="Javaid M."/>
            <person name="Jayaseelan J.C."/>
            <person name="Lee S."/>
            <person name="Li M."/>
            <person name="Ming W."/>
            <person name="Munidasa M."/>
            <person name="Muniz J."/>
            <person name="Nguyen L."/>
            <person name="Ongeri F."/>
            <person name="Osuji N."/>
            <person name="Pu L.-L."/>
            <person name="Puazo M."/>
            <person name="Qu C."/>
            <person name="Quiroz J."/>
            <person name="Raj R."/>
            <person name="Weissenberger G."/>
            <person name="Xin Y."/>
            <person name="Zou X."/>
            <person name="Han Y."/>
            <person name="Richards S."/>
            <person name="Worley K."/>
            <person name="Muzny D."/>
            <person name="Gibbs R."/>
        </authorList>
    </citation>
    <scope>NUCLEOTIDE SEQUENCE</scope>
    <source>
        <strain evidence="2">Sampled in the wild</strain>
    </source>
</reference>
<evidence type="ECO:0000259" key="1">
    <source>
        <dbReference type="Pfam" id="PF13843"/>
    </source>
</evidence>
<feature type="domain" description="PiggyBac transposable element-derived protein" evidence="1">
    <location>
        <begin position="10"/>
        <end position="121"/>
    </location>
</feature>
<evidence type="ECO:0000313" key="3">
    <source>
        <dbReference type="Proteomes" id="UP000792457"/>
    </source>
</evidence>
<proteinExistence type="predicted"/>
<organism evidence="2 3">
    <name type="scientific">Ladona fulva</name>
    <name type="common">Scarce chaser dragonfly</name>
    <name type="synonym">Libellula fulva</name>
    <dbReference type="NCBI Taxonomy" id="123851"/>
    <lineage>
        <taxon>Eukaryota</taxon>
        <taxon>Metazoa</taxon>
        <taxon>Ecdysozoa</taxon>
        <taxon>Arthropoda</taxon>
        <taxon>Hexapoda</taxon>
        <taxon>Insecta</taxon>
        <taxon>Pterygota</taxon>
        <taxon>Palaeoptera</taxon>
        <taxon>Odonata</taxon>
        <taxon>Epiprocta</taxon>
        <taxon>Anisoptera</taxon>
        <taxon>Libelluloidea</taxon>
        <taxon>Libellulidae</taxon>
        <taxon>Ladona</taxon>
    </lineage>
</organism>
<dbReference type="Pfam" id="PF13843">
    <property type="entry name" value="DDE_Tnp_1_7"/>
    <property type="match status" value="1"/>
</dbReference>
<dbReference type="InterPro" id="IPR029526">
    <property type="entry name" value="PGBD"/>
</dbReference>
<dbReference type="Proteomes" id="UP000792457">
    <property type="component" value="Unassembled WGS sequence"/>
</dbReference>
<name>A0A8K0K0L9_LADFU</name>
<dbReference type="AlphaFoldDB" id="A0A8K0K0L9"/>